<keyword evidence="5" id="KW-1185">Reference proteome</keyword>
<dbReference type="InterPro" id="IPR050595">
    <property type="entry name" value="Bact_response_regulator"/>
</dbReference>
<evidence type="ECO:0000256" key="1">
    <source>
        <dbReference type="ARBA" id="ARBA00022553"/>
    </source>
</evidence>
<evidence type="ECO:0000313" key="5">
    <source>
        <dbReference type="Proteomes" id="UP000605086"/>
    </source>
</evidence>
<organism evidence="4 5">
    <name type="scientific">Azospirillum melinis</name>
    <dbReference type="NCBI Taxonomy" id="328839"/>
    <lineage>
        <taxon>Bacteria</taxon>
        <taxon>Pseudomonadati</taxon>
        <taxon>Pseudomonadota</taxon>
        <taxon>Alphaproteobacteria</taxon>
        <taxon>Rhodospirillales</taxon>
        <taxon>Azospirillaceae</taxon>
        <taxon>Azospirillum</taxon>
    </lineage>
</organism>
<keyword evidence="1 2" id="KW-0597">Phosphoprotein</keyword>
<dbReference type="PANTHER" id="PTHR44591:SF3">
    <property type="entry name" value="RESPONSE REGULATORY DOMAIN-CONTAINING PROTEIN"/>
    <property type="match status" value="1"/>
</dbReference>
<dbReference type="Proteomes" id="UP000605086">
    <property type="component" value="Unassembled WGS sequence"/>
</dbReference>
<dbReference type="PANTHER" id="PTHR44591">
    <property type="entry name" value="STRESS RESPONSE REGULATOR PROTEIN 1"/>
    <property type="match status" value="1"/>
</dbReference>
<comment type="caution">
    <text evidence="4">The sequence shown here is derived from an EMBL/GenBank/DDBJ whole genome shotgun (WGS) entry which is preliminary data.</text>
</comment>
<protein>
    <submittedName>
        <fullName evidence="4">Response regulator</fullName>
    </submittedName>
</protein>
<accession>A0ABX2K8N6</accession>
<dbReference type="RefSeq" id="WP_174470498.1">
    <property type="nucleotide sequence ID" value="NZ_JAGINN010000004.1"/>
</dbReference>
<reference evidence="4 5" key="1">
    <citation type="submission" date="2019-10" db="EMBL/GenBank/DDBJ databases">
        <title>Genome sequence of Azospirillum melinis.</title>
        <authorList>
            <person name="Ambrosini A."/>
            <person name="Sant'Anna F.H."/>
            <person name="Cassan F.D."/>
            <person name="Souza E.M."/>
            <person name="Passaglia L.M.P."/>
        </authorList>
    </citation>
    <scope>NUCLEOTIDE SEQUENCE [LARGE SCALE GENOMIC DNA]</scope>
    <source>
        <strain evidence="4 5">TMCY0552</strain>
    </source>
</reference>
<dbReference type="InterPro" id="IPR001789">
    <property type="entry name" value="Sig_transdc_resp-reg_receiver"/>
</dbReference>
<dbReference type="EMBL" id="WHOS01000007">
    <property type="protein sequence ID" value="NUA99180.1"/>
    <property type="molecule type" value="Genomic_DNA"/>
</dbReference>
<evidence type="ECO:0000259" key="3">
    <source>
        <dbReference type="PROSITE" id="PS50110"/>
    </source>
</evidence>
<dbReference type="SUPFAM" id="SSF52172">
    <property type="entry name" value="CheY-like"/>
    <property type="match status" value="1"/>
</dbReference>
<dbReference type="Pfam" id="PF00072">
    <property type="entry name" value="Response_reg"/>
    <property type="match status" value="1"/>
</dbReference>
<evidence type="ECO:0000256" key="2">
    <source>
        <dbReference type="PROSITE-ProRule" id="PRU00169"/>
    </source>
</evidence>
<name>A0ABX2K8N6_9PROT</name>
<dbReference type="InterPro" id="IPR011006">
    <property type="entry name" value="CheY-like_superfamily"/>
</dbReference>
<feature type="modified residue" description="4-aspartylphosphate" evidence="2">
    <location>
        <position position="55"/>
    </location>
</feature>
<evidence type="ECO:0000313" key="4">
    <source>
        <dbReference type="EMBL" id="NUA99180.1"/>
    </source>
</evidence>
<feature type="domain" description="Response regulatory" evidence="3">
    <location>
        <begin position="6"/>
        <end position="117"/>
    </location>
</feature>
<sequence>MSGIPHVLIAEDESLVALTMAFILESEGYRVTVACNGVEAVEADTDDPADILITDMRMPVMDGAALIRAIRERRPDLPVIVVSGFSEHLPRPEPGRLVVMRKPYDLAAMAPTITALLSGEAGSAS</sequence>
<dbReference type="SMART" id="SM00448">
    <property type="entry name" value="REC"/>
    <property type="match status" value="1"/>
</dbReference>
<proteinExistence type="predicted"/>
<dbReference type="PROSITE" id="PS50110">
    <property type="entry name" value="RESPONSE_REGULATORY"/>
    <property type="match status" value="1"/>
</dbReference>
<dbReference type="Gene3D" id="3.40.50.2300">
    <property type="match status" value="1"/>
</dbReference>
<gene>
    <name evidence="4" type="ORF">GBZ48_07760</name>
</gene>